<dbReference type="STRING" id="646526.A0A1W0E8Z7"/>
<dbReference type="AlphaFoldDB" id="A0A1W0E8Z7"/>
<name>A0A1W0E8Z7_9MICR</name>
<evidence type="ECO:0000256" key="2">
    <source>
        <dbReference type="ARBA" id="ARBA00022980"/>
    </source>
</evidence>
<accession>A0A1W0E8Z7</accession>
<dbReference type="Pfam" id="PF00327">
    <property type="entry name" value="Ribosomal_L30"/>
    <property type="match status" value="1"/>
</dbReference>
<comment type="similarity">
    <text evidence="1">Belongs to the universal ribosomal protein uL30 family.</text>
</comment>
<sequence>MSTRTCNISKLVKSTMKPSENKKAYEDKLSQTYDEQYAKMQKRKAENLANQKKVTEEIVSKIKKEILKEKKKAENKDSLYVPAEPNYIVAIQIKSMNGVNPKQKKTLQLLRFNKINTCVILKNNECTRKMLQIAKDSVAYGFVDYEMLRKLVYLRGCGKIGHSRVKLTNETIEDAFQGKYKCIESLLDVVYHGKKDMKKVLNFLVPMKLNSPKGKYCNGRKLKTFIQEE</sequence>
<dbReference type="EMBL" id="MNPJ01000003">
    <property type="protein sequence ID" value="OQS55720.1"/>
    <property type="molecule type" value="Genomic_DNA"/>
</dbReference>
<dbReference type="OrthoDB" id="28644at2759"/>
<keyword evidence="2" id="KW-0689">Ribosomal protein</keyword>
<evidence type="ECO:0000259" key="4">
    <source>
        <dbReference type="Pfam" id="PF00327"/>
    </source>
</evidence>
<dbReference type="Gene3D" id="3.30.1390.20">
    <property type="entry name" value="Ribosomal protein L30, ferredoxin-like fold domain"/>
    <property type="match status" value="1"/>
</dbReference>
<dbReference type="InterPro" id="IPR016082">
    <property type="entry name" value="Ribosomal_uL30_ferredoxin-like"/>
</dbReference>
<dbReference type="VEuPathDB" id="MicrosporidiaDB:EHP00_450"/>
<dbReference type="GO" id="GO:0022625">
    <property type="term" value="C:cytosolic large ribosomal subunit"/>
    <property type="evidence" value="ECO:0007669"/>
    <property type="project" value="TreeGrafter"/>
</dbReference>
<dbReference type="InterPro" id="IPR036919">
    <property type="entry name" value="Ribo_uL30_ferredoxin-like_sf"/>
</dbReference>
<dbReference type="Gene3D" id="1.10.15.30">
    <property type="match status" value="1"/>
</dbReference>
<evidence type="ECO:0000313" key="5">
    <source>
        <dbReference type="EMBL" id="OQS55720.1"/>
    </source>
</evidence>
<dbReference type="PANTHER" id="PTHR11524:SF16">
    <property type="entry name" value="LARGE RIBOSOMAL SUBUNIT PROTEIN UL30"/>
    <property type="match status" value="1"/>
</dbReference>
<evidence type="ECO:0000256" key="1">
    <source>
        <dbReference type="ARBA" id="ARBA00007594"/>
    </source>
</evidence>
<protein>
    <submittedName>
        <fullName evidence="5">RPL7</fullName>
    </submittedName>
</protein>
<evidence type="ECO:0000256" key="3">
    <source>
        <dbReference type="ARBA" id="ARBA00023274"/>
    </source>
</evidence>
<reference evidence="5 6" key="1">
    <citation type="journal article" date="2017" name="Environ. Microbiol.">
        <title>Decay of the glycolytic pathway and adaptation to intranuclear parasitism within Enterocytozoonidae microsporidia.</title>
        <authorList>
            <person name="Wiredu Boakye D."/>
            <person name="Jaroenlak P."/>
            <person name="Prachumwat A."/>
            <person name="Williams T.A."/>
            <person name="Bateman K.S."/>
            <person name="Itsathitphaisarn O."/>
            <person name="Sritunyalucksana K."/>
            <person name="Paszkiewicz K.H."/>
            <person name="Moore K.A."/>
            <person name="Stentiford G.D."/>
            <person name="Williams B.A."/>
        </authorList>
    </citation>
    <scope>NUCLEOTIDE SEQUENCE [LARGE SCALE GENOMIC DNA]</scope>
    <source>
        <strain evidence="5 6">TH1</strain>
    </source>
</reference>
<comment type="caution">
    <text evidence="5">The sequence shown here is derived from an EMBL/GenBank/DDBJ whole genome shotgun (WGS) entry which is preliminary data.</text>
</comment>
<dbReference type="InterPro" id="IPR039699">
    <property type="entry name" value="Ribosomal_uL30"/>
</dbReference>
<organism evidence="5 6">
    <name type="scientific">Ecytonucleospora hepatopenaei</name>
    <dbReference type="NCBI Taxonomy" id="646526"/>
    <lineage>
        <taxon>Eukaryota</taxon>
        <taxon>Fungi</taxon>
        <taxon>Fungi incertae sedis</taxon>
        <taxon>Microsporidia</taxon>
        <taxon>Enterocytozoonidae</taxon>
        <taxon>Ecytonucleospora</taxon>
    </lineage>
</organism>
<dbReference type="InterPro" id="IPR035808">
    <property type="entry name" value="Ribosomal_uL30_euk_arc"/>
</dbReference>
<gene>
    <name evidence="5" type="primary">RPL7</name>
    <name evidence="5" type="ORF">EHP00_450</name>
</gene>
<feature type="domain" description="Large ribosomal subunit protein uL30-like ferredoxin-like fold" evidence="4">
    <location>
        <begin position="91"/>
        <end position="136"/>
    </location>
</feature>
<dbReference type="SUPFAM" id="SSF55129">
    <property type="entry name" value="Ribosomal protein L30p/L7e"/>
    <property type="match status" value="1"/>
</dbReference>
<dbReference type="Proteomes" id="UP000192758">
    <property type="component" value="Unassembled WGS sequence"/>
</dbReference>
<keyword evidence="3" id="KW-0687">Ribonucleoprotein</keyword>
<dbReference type="PANTHER" id="PTHR11524">
    <property type="entry name" value="60S RIBOSOMAL PROTEIN L7"/>
    <property type="match status" value="1"/>
</dbReference>
<evidence type="ECO:0000313" key="6">
    <source>
        <dbReference type="Proteomes" id="UP000192758"/>
    </source>
</evidence>
<dbReference type="GO" id="GO:0003735">
    <property type="term" value="F:structural constituent of ribosome"/>
    <property type="evidence" value="ECO:0007669"/>
    <property type="project" value="TreeGrafter"/>
</dbReference>
<dbReference type="GO" id="GO:0000463">
    <property type="term" value="P:maturation of LSU-rRNA from tricistronic rRNA transcript (SSU-rRNA, 5.8S rRNA, LSU-rRNA)"/>
    <property type="evidence" value="ECO:0007669"/>
    <property type="project" value="TreeGrafter"/>
</dbReference>
<keyword evidence="6" id="KW-1185">Reference proteome</keyword>
<dbReference type="CDD" id="cd01657">
    <property type="entry name" value="Ribosomal_L7_archeal_euk"/>
    <property type="match status" value="1"/>
</dbReference>
<dbReference type="GO" id="GO:0003723">
    <property type="term" value="F:RNA binding"/>
    <property type="evidence" value="ECO:0007669"/>
    <property type="project" value="TreeGrafter"/>
</dbReference>
<proteinExistence type="inferred from homology"/>